<proteinExistence type="predicted"/>
<evidence type="ECO:0000313" key="2">
    <source>
        <dbReference type="Proteomes" id="UP001437256"/>
    </source>
</evidence>
<name>A0ABR2Z843_9AGAR</name>
<comment type="caution">
    <text evidence="1">The sequence shown here is derived from an EMBL/GenBank/DDBJ whole genome shotgun (WGS) entry which is preliminary data.</text>
</comment>
<organism evidence="1 2">
    <name type="scientific">Marasmius tenuissimus</name>
    <dbReference type="NCBI Taxonomy" id="585030"/>
    <lineage>
        <taxon>Eukaryota</taxon>
        <taxon>Fungi</taxon>
        <taxon>Dikarya</taxon>
        <taxon>Basidiomycota</taxon>
        <taxon>Agaricomycotina</taxon>
        <taxon>Agaricomycetes</taxon>
        <taxon>Agaricomycetidae</taxon>
        <taxon>Agaricales</taxon>
        <taxon>Marasmiineae</taxon>
        <taxon>Marasmiaceae</taxon>
        <taxon>Marasmius</taxon>
    </lineage>
</organism>
<keyword evidence="2" id="KW-1185">Reference proteome</keyword>
<gene>
    <name evidence="1" type="ORF">AAF712_016741</name>
</gene>
<accession>A0ABR2Z843</accession>
<evidence type="ECO:0000313" key="1">
    <source>
        <dbReference type="EMBL" id="KAL0056652.1"/>
    </source>
</evidence>
<protein>
    <submittedName>
        <fullName evidence="1">Uncharacterized protein</fullName>
    </submittedName>
</protein>
<reference evidence="1 2" key="1">
    <citation type="submission" date="2024-05" db="EMBL/GenBank/DDBJ databases">
        <title>A draft genome resource for the thread blight pathogen Marasmius tenuissimus strain MS-2.</title>
        <authorList>
            <person name="Yulfo-Soto G.E."/>
            <person name="Baruah I.K."/>
            <person name="Amoako-Attah I."/>
            <person name="Bukari Y."/>
            <person name="Meinhardt L.W."/>
            <person name="Bailey B.A."/>
            <person name="Cohen S.P."/>
        </authorList>
    </citation>
    <scope>NUCLEOTIDE SEQUENCE [LARGE SCALE GENOMIC DNA]</scope>
    <source>
        <strain evidence="1 2">MS-2</strain>
    </source>
</reference>
<dbReference type="Proteomes" id="UP001437256">
    <property type="component" value="Unassembled WGS sequence"/>
</dbReference>
<dbReference type="EMBL" id="JBBXMP010001119">
    <property type="protein sequence ID" value="KAL0056652.1"/>
    <property type="molecule type" value="Genomic_DNA"/>
</dbReference>
<sequence length="328" mass="37139">MLSEEDIAFIENLSVKVLLEYRNTIFSASYLQANPALPPNHGWVQDIKQLKQFVEQQAALASTSIYTQSSSVDLTQPVIKAEDDACSLPRVKAEEKAVTISNLPSSGECRIRSYMENGQDVIEILDSDEEQDPPSLLPSHVASALTMQKKIRPSPQPPMWSPSDTVWLDDGITSEVCTSHQQHRLTNKSTVQRLERLTTIPSIWPVRQSTAFLVEYGEKYGVSETRKIDSLVLDRDNDSWQSRTEASERDSSPLVTPWPGAEAVRCRSARHTCQGVWACRDIDEEVLSTPRRELDKRAGIFFLQVYGRHVRKRDQHPLVLQQRKLAEL</sequence>